<dbReference type="InterPro" id="IPR007462">
    <property type="entry name" value="COV1-like"/>
</dbReference>
<proteinExistence type="predicted"/>
<name>A0A7W7F6Y6_9SPHN</name>
<dbReference type="Pfam" id="PF04367">
    <property type="entry name" value="DUF502"/>
    <property type="match status" value="1"/>
</dbReference>
<dbReference type="AlphaFoldDB" id="A0A7W7F6Y6"/>
<dbReference type="Proteomes" id="UP000566324">
    <property type="component" value="Unassembled WGS sequence"/>
</dbReference>
<protein>
    <submittedName>
        <fullName evidence="2">Putative membrane protein</fullName>
    </submittedName>
</protein>
<dbReference type="EMBL" id="JACHNZ010000018">
    <property type="protein sequence ID" value="MBB4632179.1"/>
    <property type="molecule type" value="Genomic_DNA"/>
</dbReference>
<dbReference type="RefSeq" id="WP_184068253.1">
    <property type="nucleotide sequence ID" value="NZ_JACHNZ010000018.1"/>
</dbReference>
<keyword evidence="1" id="KW-1133">Transmembrane helix</keyword>
<sequence>MIPARHLPEPPRPPWRDVLDRVFAQFLTGLLFLLPFILTLMILDWLVRQVAGLFGADTLLGSALTSGGAFIFGDGLIGFWLLLIFVVIGIWAVGFAFQDRARRGIERRLDAIIERIPVLRDVYRPVSKLVRMLGTKNENDLAAMRVVACRFGERGADVLALLASPEVMIVGGEERMLVYLPSAPLPMTGGLVLVPPSSVVEVAGVTVDDLLKCYISLGMLAPDALRGKPAPLPGL</sequence>
<feature type="transmembrane region" description="Helical" evidence="1">
    <location>
        <begin position="50"/>
        <end position="71"/>
    </location>
</feature>
<keyword evidence="3" id="KW-1185">Reference proteome</keyword>
<keyword evidence="1" id="KW-0812">Transmembrane</keyword>
<gene>
    <name evidence="2" type="ORF">GGQ98_001798</name>
</gene>
<accession>A0A7W7F6Y6</accession>
<organism evidence="2 3">
    <name type="scientific">Sphingosinicella soli</name>
    <dbReference type="NCBI Taxonomy" id="333708"/>
    <lineage>
        <taxon>Bacteria</taxon>
        <taxon>Pseudomonadati</taxon>
        <taxon>Pseudomonadota</taxon>
        <taxon>Alphaproteobacteria</taxon>
        <taxon>Sphingomonadales</taxon>
        <taxon>Sphingosinicellaceae</taxon>
        <taxon>Sphingosinicella</taxon>
    </lineage>
</organism>
<comment type="caution">
    <text evidence="2">The sequence shown here is derived from an EMBL/GenBank/DDBJ whole genome shotgun (WGS) entry which is preliminary data.</text>
</comment>
<reference evidence="2 3" key="1">
    <citation type="submission" date="2020-08" db="EMBL/GenBank/DDBJ databases">
        <title>Genomic Encyclopedia of Type Strains, Phase IV (KMG-IV): sequencing the most valuable type-strain genomes for metagenomic binning, comparative biology and taxonomic classification.</title>
        <authorList>
            <person name="Goeker M."/>
        </authorList>
    </citation>
    <scope>NUCLEOTIDE SEQUENCE [LARGE SCALE GENOMIC DNA]</scope>
    <source>
        <strain evidence="2 3">DSM 17328</strain>
    </source>
</reference>
<dbReference type="PANTHER" id="PTHR31876">
    <property type="entry name" value="COV-LIKE PROTEIN 1"/>
    <property type="match status" value="1"/>
</dbReference>
<evidence type="ECO:0000313" key="2">
    <source>
        <dbReference type="EMBL" id="MBB4632179.1"/>
    </source>
</evidence>
<keyword evidence="1" id="KW-0472">Membrane</keyword>
<feature type="transmembrane region" description="Helical" evidence="1">
    <location>
        <begin position="77"/>
        <end position="97"/>
    </location>
</feature>
<evidence type="ECO:0000256" key="1">
    <source>
        <dbReference type="SAM" id="Phobius"/>
    </source>
</evidence>
<dbReference type="PANTHER" id="PTHR31876:SF26">
    <property type="entry name" value="PROTEIN LIKE COV 2"/>
    <property type="match status" value="1"/>
</dbReference>
<feature type="transmembrane region" description="Helical" evidence="1">
    <location>
        <begin position="22"/>
        <end position="43"/>
    </location>
</feature>
<evidence type="ECO:0000313" key="3">
    <source>
        <dbReference type="Proteomes" id="UP000566324"/>
    </source>
</evidence>